<reference evidence="1 2" key="1">
    <citation type="journal article" date="2021" name="BMC Genomics">
        <title>Datura genome reveals duplications of psychoactive alkaloid biosynthetic genes and high mutation rate following tissue culture.</title>
        <authorList>
            <person name="Rajewski A."/>
            <person name="Carter-House D."/>
            <person name="Stajich J."/>
            <person name="Litt A."/>
        </authorList>
    </citation>
    <scope>NUCLEOTIDE SEQUENCE [LARGE SCALE GENOMIC DNA]</scope>
    <source>
        <strain evidence="1">AR-01</strain>
    </source>
</reference>
<dbReference type="Proteomes" id="UP000823775">
    <property type="component" value="Unassembled WGS sequence"/>
</dbReference>
<proteinExistence type="predicted"/>
<accession>A0ABS8V7A4</accession>
<organism evidence="1 2">
    <name type="scientific">Datura stramonium</name>
    <name type="common">Jimsonweed</name>
    <name type="synonym">Common thornapple</name>
    <dbReference type="NCBI Taxonomy" id="4076"/>
    <lineage>
        <taxon>Eukaryota</taxon>
        <taxon>Viridiplantae</taxon>
        <taxon>Streptophyta</taxon>
        <taxon>Embryophyta</taxon>
        <taxon>Tracheophyta</taxon>
        <taxon>Spermatophyta</taxon>
        <taxon>Magnoliopsida</taxon>
        <taxon>eudicotyledons</taxon>
        <taxon>Gunneridae</taxon>
        <taxon>Pentapetalae</taxon>
        <taxon>asterids</taxon>
        <taxon>lamiids</taxon>
        <taxon>Solanales</taxon>
        <taxon>Solanaceae</taxon>
        <taxon>Solanoideae</taxon>
        <taxon>Datureae</taxon>
        <taxon>Datura</taxon>
    </lineage>
</organism>
<sequence>MDRVSPKFLLNEATQASAKRVKSSEMEAFEFKLFEVETVKDKLTQGEKEQTIFKLILHTNSGGPKSYIYKDNNLSSKALDMKKERSQYLEDIAAKTQREPLIKEKHRISY</sequence>
<evidence type="ECO:0000313" key="1">
    <source>
        <dbReference type="EMBL" id="MCD9642282.1"/>
    </source>
</evidence>
<keyword evidence="2" id="KW-1185">Reference proteome</keyword>
<dbReference type="EMBL" id="JACEIK010003574">
    <property type="protein sequence ID" value="MCD9642282.1"/>
    <property type="molecule type" value="Genomic_DNA"/>
</dbReference>
<name>A0ABS8V7A4_DATST</name>
<protein>
    <submittedName>
        <fullName evidence="1">Uncharacterized protein</fullName>
    </submittedName>
</protein>
<evidence type="ECO:0000313" key="2">
    <source>
        <dbReference type="Proteomes" id="UP000823775"/>
    </source>
</evidence>
<gene>
    <name evidence="1" type="ORF">HAX54_028984</name>
</gene>
<comment type="caution">
    <text evidence="1">The sequence shown here is derived from an EMBL/GenBank/DDBJ whole genome shotgun (WGS) entry which is preliminary data.</text>
</comment>